<dbReference type="Proteomes" id="UP001156641">
    <property type="component" value="Unassembled WGS sequence"/>
</dbReference>
<evidence type="ECO:0000313" key="1">
    <source>
        <dbReference type="EMBL" id="GLR65747.1"/>
    </source>
</evidence>
<proteinExistence type="predicted"/>
<name>A0ABQ6A287_9PROT</name>
<protein>
    <submittedName>
        <fullName evidence="1">Uncharacterized protein</fullName>
    </submittedName>
</protein>
<sequence length="76" mass="8222">MRKSGIAGARRLKRPDLSCGCCLTEAMGAPRTLIERIVLKPDATGLNDQAIALFGDPAMFISPVDEFEGGKYITYC</sequence>
<organism evidence="1 2">
    <name type="scientific">Acidocella aquatica</name>
    <dbReference type="NCBI Taxonomy" id="1922313"/>
    <lineage>
        <taxon>Bacteria</taxon>
        <taxon>Pseudomonadati</taxon>
        <taxon>Pseudomonadota</taxon>
        <taxon>Alphaproteobacteria</taxon>
        <taxon>Acetobacterales</taxon>
        <taxon>Acidocellaceae</taxon>
        <taxon>Acidocella</taxon>
    </lineage>
</organism>
<comment type="caution">
    <text evidence="1">The sequence shown here is derived from an EMBL/GenBank/DDBJ whole genome shotgun (WGS) entry which is preliminary data.</text>
</comment>
<accession>A0ABQ6A287</accession>
<evidence type="ECO:0000313" key="2">
    <source>
        <dbReference type="Proteomes" id="UP001156641"/>
    </source>
</evidence>
<dbReference type="RefSeq" id="WP_284256266.1">
    <property type="nucleotide sequence ID" value="NZ_BSOS01000006.1"/>
</dbReference>
<reference evidence="2" key="1">
    <citation type="journal article" date="2019" name="Int. J. Syst. Evol. Microbiol.">
        <title>The Global Catalogue of Microorganisms (GCM) 10K type strain sequencing project: providing services to taxonomists for standard genome sequencing and annotation.</title>
        <authorList>
            <consortium name="The Broad Institute Genomics Platform"/>
            <consortium name="The Broad Institute Genome Sequencing Center for Infectious Disease"/>
            <person name="Wu L."/>
            <person name="Ma J."/>
        </authorList>
    </citation>
    <scope>NUCLEOTIDE SEQUENCE [LARGE SCALE GENOMIC DNA]</scope>
    <source>
        <strain evidence="2">NBRC 112502</strain>
    </source>
</reference>
<dbReference type="EMBL" id="BSOS01000006">
    <property type="protein sequence ID" value="GLR65747.1"/>
    <property type="molecule type" value="Genomic_DNA"/>
</dbReference>
<keyword evidence="2" id="KW-1185">Reference proteome</keyword>
<gene>
    <name evidence="1" type="ORF">GCM10010909_04250</name>
</gene>